<dbReference type="InterPro" id="IPR001971">
    <property type="entry name" value="Ribosomal_uS11"/>
</dbReference>
<evidence type="ECO:0000256" key="2">
    <source>
        <dbReference type="ARBA" id="ARBA00022730"/>
    </source>
</evidence>
<evidence type="ECO:0000256" key="5">
    <source>
        <dbReference type="ARBA" id="ARBA00023274"/>
    </source>
</evidence>
<keyword evidence="2 7" id="KW-0699">rRNA-binding</keyword>
<dbReference type="Proteomes" id="UP001198862">
    <property type="component" value="Unassembled WGS sequence"/>
</dbReference>
<dbReference type="Gene3D" id="3.30.420.80">
    <property type="entry name" value="Ribosomal protein S11"/>
    <property type="match status" value="1"/>
</dbReference>
<dbReference type="PIRSF" id="PIRSF002131">
    <property type="entry name" value="Ribosomal_S11"/>
    <property type="match status" value="1"/>
</dbReference>
<dbReference type="GO" id="GO:0005840">
    <property type="term" value="C:ribosome"/>
    <property type="evidence" value="ECO:0007669"/>
    <property type="project" value="UniProtKB-KW"/>
</dbReference>
<keyword evidence="4 7" id="KW-0689">Ribosomal protein</keyword>
<comment type="similarity">
    <text evidence="1 7 8">Belongs to the universal ribosomal protein uS11 family.</text>
</comment>
<dbReference type="RefSeq" id="WP_230552262.1">
    <property type="nucleotide sequence ID" value="NZ_JAJISD010000008.1"/>
</dbReference>
<keyword evidence="3 7" id="KW-0694">RNA-binding</keyword>
<dbReference type="InterPro" id="IPR018102">
    <property type="entry name" value="Ribosomal_uS11_CS"/>
</dbReference>
<dbReference type="PROSITE" id="PS00054">
    <property type="entry name" value="RIBOSOMAL_S11"/>
    <property type="match status" value="1"/>
</dbReference>
<dbReference type="NCBIfam" id="NF003698">
    <property type="entry name" value="PRK05309.1"/>
    <property type="match status" value="1"/>
</dbReference>
<dbReference type="InterPro" id="IPR019981">
    <property type="entry name" value="Ribosomal_uS11_bac-type"/>
</dbReference>
<evidence type="ECO:0000256" key="3">
    <source>
        <dbReference type="ARBA" id="ARBA00022884"/>
    </source>
</evidence>
<reference evidence="9 10" key="1">
    <citation type="submission" date="2021-11" db="EMBL/GenBank/DDBJ databases">
        <authorList>
            <person name="Lee D.-H."/>
            <person name="Kim S.-B."/>
        </authorList>
    </citation>
    <scope>NUCLEOTIDE SEQUENCE [LARGE SCALE GENOMIC DNA]</scope>
    <source>
        <strain evidence="9 10">KCTC 52223</strain>
    </source>
</reference>
<dbReference type="EMBL" id="JAJISD010000008">
    <property type="protein sequence ID" value="MCC8431112.1"/>
    <property type="molecule type" value="Genomic_DNA"/>
</dbReference>
<evidence type="ECO:0000256" key="1">
    <source>
        <dbReference type="ARBA" id="ARBA00006194"/>
    </source>
</evidence>
<evidence type="ECO:0000256" key="8">
    <source>
        <dbReference type="RuleBase" id="RU003629"/>
    </source>
</evidence>
<dbReference type="SUPFAM" id="SSF53137">
    <property type="entry name" value="Translational machinery components"/>
    <property type="match status" value="1"/>
</dbReference>
<dbReference type="NCBIfam" id="TIGR03632">
    <property type="entry name" value="uS11_bact"/>
    <property type="match status" value="1"/>
</dbReference>
<protein>
    <recommendedName>
        <fullName evidence="6 7">Small ribosomal subunit protein uS11</fullName>
    </recommendedName>
</protein>
<dbReference type="InterPro" id="IPR036967">
    <property type="entry name" value="Ribosomal_uS11_sf"/>
</dbReference>
<evidence type="ECO:0000256" key="7">
    <source>
        <dbReference type="HAMAP-Rule" id="MF_01310"/>
    </source>
</evidence>
<evidence type="ECO:0000256" key="4">
    <source>
        <dbReference type="ARBA" id="ARBA00022980"/>
    </source>
</evidence>
<proteinExistence type="inferred from homology"/>
<comment type="caution">
    <text evidence="9">The sequence shown here is derived from an EMBL/GenBank/DDBJ whole genome shotgun (WGS) entry which is preliminary data.</text>
</comment>
<keyword evidence="5 7" id="KW-0687">Ribonucleoprotein</keyword>
<comment type="subunit">
    <text evidence="7">Part of the 30S ribosomal subunit. Interacts with proteins S7 and S18. Binds to IF-3.</text>
</comment>
<dbReference type="PANTHER" id="PTHR11759">
    <property type="entry name" value="40S RIBOSOMAL PROTEIN S14/30S RIBOSOMAL PROTEIN S11"/>
    <property type="match status" value="1"/>
</dbReference>
<gene>
    <name evidence="7 9" type="primary">rpsK</name>
    <name evidence="9" type="ORF">LJ725_19235</name>
</gene>
<comment type="function">
    <text evidence="7">Located on the platform of the 30S subunit, it bridges several disparate RNA helices of the 16S rRNA. Forms part of the Shine-Dalgarno cleft in the 70S ribosome.</text>
</comment>
<evidence type="ECO:0000256" key="6">
    <source>
        <dbReference type="ARBA" id="ARBA00035160"/>
    </source>
</evidence>
<dbReference type="Pfam" id="PF00411">
    <property type="entry name" value="Ribosomal_S11"/>
    <property type="match status" value="1"/>
</dbReference>
<evidence type="ECO:0000313" key="10">
    <source>
        <dbReference type="Proteomes" id="UP001198862"/>
    </source>
</evidence>
<dbReference type="HAMAP" id="MF_01310">
    <property type="entry name" value="Ribosomal_uS11"/>
    <property type="match status" value="1"/>
</dbReference>
<evidence type="ECO:0000313" key="9">
    <source>
        <dbReference type="EMBL" id="MCC8431112.1"/>
    </source>
</evidence>
<accession>A0ABS8KZG5</accession>
<organism evidence="9 10">
    <name type="scientific">Reyranella aquatilis</name>
    <dbReference type="NCBI Taxonomy" id="2035356"/>
    <lineage>
        <taxon>Bacteria</taxon>
        <taxon>Pseudomonadati</taxon>
        <taxon>Pseudomonadota</taxon>
        <taxon>Alphaproteobacteria</taxon>
        <taxon>Hyphomicrobiales</taxon>
        <taxon>Reyranellaceae</taxon>
        <taxon>Reyranella</taxon>
    </lineage>
</organism>
<keyword evidence="10" id="KW-1185">Reference proteome</keyword>
<name>A0ABS8KZG5_9HYPH</name>
<sequence length="132" mass="13938">MAKAAAAAARPRRKERKNIIAGVAHVNASFNNTIVTITDAQGNAIAWSSSGQQGFKGSRKSTPFAAQMAAEGAGRKAMEHGMRTIEILVRGPGSGRESALRALQAVGLAVTSIRDVTPIPHNGCRPPKRRRV</sequence>